<dbReference type="EMBL" id="ASHM01074933">
    <property type="protein sequence ID" value="PNX56620.1"/>
    <property type="molecule type" value="Genomic_DNA"/>
</dbReference>
<protein>
    <submittedName>
        <fullName evidence="1">Uncharacterized protein</fullName>
    </submittedName>
</protein>
<dbReference type="Proteomes" id="UP000236291">
    <property type="component" value="Unassembled WGS sequence"/>
</dbReference>
<reference evidence="1 2" key="1">
    <citation type="journal article" date="2014" name="Am. J. Bot.">
        <title>Genome assembly and annotation for red clover (Trifolium pratense; Fabaceae).</title>
        <authorList>
            <person name="Istvanek J."/>
            <person name="Jaros M."/>
            <person name="Krenek A."/>
            <person name="Repkova J."/>
        </authorList>
    </citation>
    <scope>NUCLEOTIDE SEQUENCE [LARGE SCALE GENOMIC DNA]</scope>
    <source>
        <strain evidence="2">cv. Tatra</strain>
        <tissue evidence="1">Young leaves</tissue>
    </source>
</reference>
<evidence type="ECO:0000313" key="1">
    <source>
        <dbReference type="EMBL" id="PNX56620.1"/>
    </source>
</evidence>
<comment type="caution">
    <text evidence="1">The sequence shown here is derived from an EMBL/GenBank/DDBJ whole genome shotgun (WGS) entry which is preliminary data.</text>
</comment>
<dbReference type="AlphaFoldDB" id="A0A2K3JRG9"/>
<name>A0A2K3JRG9_TRIPR</name>
<evidence type="ECO:0000313" key="2">
    <source>
        <dbReference type="Proteomes" id="UP000236291"/>
    </source>
</evidence>
<accession>A0A2K3JRG9</accession>
<sequence length="83" mass="9784">MDMLEIRRQELHELYPSMTVDEIEDQADDDIVLNYRDSYMVDGLLRLDKPSILGIVGRDHLEGMKRDWEEKTGIPQNSFLNLF</sequence>
<organism evidence="1 2">
    <name type="scientific">Trifolium pratense</name>
    <name type="common">Red clover</name>
    <dbReference type="NCBI Taxonomy" id="57577"/>
    <lineage>
        <taxon>Eukaryota</taxon>
        <taxon>Viridiplantae</taxon>
        <taxon>Streptophyta</taxon>
        <taxon>Embryophyta</taxon>
        <taxon>Tracheophyta</taxon>
        <taxon>Spermatophyta</taxon>
        <taxon>Magnoliopsida</taxon>
        <taxon>eudicotyledons</taxon>
        <taxon>Gunneridae</taxon>
        <taxon>Pentapetalae</taxon>
        <taxon>rosids</taxon>
        <taxon>fabids</taxon>
        <taxon>Fabales</taxon>
        <taxon>Fabaceae</taxon>
        <taxon>Papilionoideae</taxon>
        <taxon>50 kb inversion clade</taxon>
        <taxon>NPAAA clade</taxon>
        <taxon>Hologalegina</taxon>
        <taxon>IRL clade</taxon>
        <taxon>Trifolieae</taxon>
        <taxon>Trifolium</taxon>
    </lineage>
</organism>
<reference evidence="1 2" key="2">
    <citation type="journal article" date="2017" name="Front. Plant Sci.">
        <title>Gene Classification and Mining of Molecular Markers Useful in Red Clover (Trifolium pratense) Breeding.</title>
        <authorList>
            <person name="Istvanek J."/>
            <person name="Dluhosova J."/>
            <person name="Dluhos P."/>
            <person name="Patkova L."/>
            <person name="Nedelnik J."/>
            <person name="Repkova J."/>
        </authorList>
    </citation>
    <scope>NUCLEOTIDE SEQUENCE [LARGE SCALE GENOMIC DNA]</scope>
    <source>
        <strain evidence="2">cv. Tatra</strain>
        <tissue evidence="1">Young leaves</tissue>
    </source>
</reference>
<gene>
    <name evidence="1" type="ORF">L195_g049974</name>
</gene>
<proteinExistence type="predicted"/>